<evidence type="ECO:0000256" key="6">
    <source>
        <dbReference type="SAM" id="MobiDB-lite"/>
    </source>
</evidence>
<organism evidence="8 9">
    <name type="scientific">Actinoallomurus oryzae</name>
    <dbReference type="NCBI Taxonomy" id="502180"/>
    <lineage>
        <taxon>Bacteria</taxon>
        <taxon>Bacillati</taxon>
        <taxon>Actinomycetota</taxon>
        <taxon>Actinomycetes</taxon>
        <taxon>Streptosporangiales</taxon>
        <taxon>Thermomonosporaceae</taxon>
        <taxon>Actinoallomurus</taxon>
    </lineage>
</organism>
<feature type="transmembrane region" description="Helical" evidence="7">
    <location>
        <begin position="252"/>
        <end position="274"/>
    </location>
</feature>
<feature type="transmembrane region" description="Helical" evidence="7">
    <location>
        <begin position="141"/>
        <end position="160"/>
    </location>
</feature>
<proteinExistence type="predicted"/>
<dbReference type="Pfam" id="PF09678">
    <property type="entry name" value="Caa3_CtaG"/>
    <property type="match status" value="1"/>
</dbReference>
<feature type="transmembrane region" description="Helical" evidence="7">
    <location>
        <begin position="166"/>
        <end position="185"/>
    </location>
</feature>
<evidence type="ECO:0000256" key="3">
    <source>
        <dbReference type="ARBA" id="ARBA00022692"/>
    </source>
</evidence>
<dbReference type="RefSeq" id="WP_345465544.1">
    <property type="nucleotide sequence ID" value="NZ_BAABHF010000022.1"/>
</dbReference>
<protein>
    <recommendedName>
        <fullName evidence="10">Cytochrome c oxidase assembly protein</fullName>
    </recommendedName>
</protein>
<sequence length="346" mass="37020">MDQPMTMGDPLAPLTWARAFSTWRFSPVTAALLALALLVYLGGVVAARRGGTRWPLARTVAFTAGLAVAGAAIMGSPGVYGDGGLLWVHMIEHLMLIMVSPWLLCLGHPETLLLRATRGAARDRVESIRASWFVRAVRSPLTGLAGYAAVLFGVHLSAFMDVMMGSPGLMALERALYLGGGYLYFSRLLTSDSPQVELPYPLRLFSLFMGMSADTIVGIVLLQAIHPPFRAYAEMQPSWGPGPLADVHGAGAVMWIGGDGLMFVMMLVVAARWLTDRSPQAARAGAFLESVRQATLAGTGHDASGNTPDQNRERLRASGDVDEDDAALAAYNAILADLNRAPRDGR</sequence>
<keyword evidence="5 7" id="KW-0472">Membrane</keyword>
<evidence type="ECO:0000256" key="4">
    <source>
        <dbReference type="ARBA" id="ARBA00022989"/>
    </source>
</evidence>
<evidence type="ECO:0000256" key="1">
    <source>
        <dbReference type="ARBA" id="ARBA00004651"/>
    </source>
</evidence>
<feature type="transmembrane region" description="Helical" evidence="7">
    <location>
        <begin position="86"/>
        <end position="106"/>
    </location>
</feature>
<keyword evidence="4 7" id="KW-1133">Transmembrane helix</keyword>
<gene>
    <name evidence="8" type="ORF">GCM10023191_038930</name>
</gene>
<feature type="transmembrane region" description="Helical" evidence="7">
    <location>
        <begin position="28"/>
        <end position="47"/>
    </location>
</feature>
<evidence type="ECO:0000313" key="9">
    <source>
        <dbReference type="Proteomes" id="UP001500503"/>
    </source>
</evidence>
<feature type="compositionally biased region" description="Basic and acidic residues" evidence="6">
    <location>
        <begin position="310"/>
        <end position="319"/>
    </location>
</feature>
<keyword evidence="2" id="KW-1003">Cell membrane</keyword>
<comment type="caution">
    <text evidence="8">The sequence shown here is derived from an EMBL/GenBank/DDBJ whole genome shotgun (WGS) entry which is preliminary data.</text>
</comment>
<name>A0ABP8Q435_9ACTN</name>
<dbReference type="InterPro" id="IPR019108">
    <property type="entry name" value="Caa3_assmbl_CtaG-rel"/>
</dbReference>
<dbReference type="Proteomes" id="UP001500503">
    <property type="component" value="Unassembled WGS sequence"/>
</dbReference>
<evidence type="ECO:0000256" key="5">
    <source>
        <dbReference type="ARBA" id="ARBA00023136"/>
    </source>
</evidence>
<feature type="region of interest" description="Disordered" evidence="6">
    <location>
        <begin position="298"/>
        <end position="319"/>
    </location>
</feature>
<accession>A0ABP8Q435</accession>
<evidence type="ECO:0000256" key="7">
    <source>
        <dbReference type="SAM" id="Phobius"/>
    </source>
</evidence>
<keyword evidence="9" id="KW-1185">Reference proteome</keyword>
<keyword evidence="3 7" id="KW-0812">Transmembrane</keyword>
<dbReference type="EMBL" id="BAABHF010000022">
    <property type="protein sequence ID" value="GAA4496621.1"/>
    <property type="molecule type" value="Genomic_DNA"/>
</dbReference>
<reference evidence="9" key="1">
    <citation type="journal article" date="2019" name="Int. J. Syst. Evol. Microbiol.">
        <title>The Global Catalogue of Microorganisms (GCM) 10K type strain sequencing project: providing services to taxonomists for standard genome sequencing and annotation.</title>
        <authorList>
            <consortium name="The Broad Institute Genomics Platform"/>
            <consortium name="The Broad Institute Genome Sequencing Center for Infectious Disease"/>
            <person name="Wu L."/>
            <person name="Ma J."/>
        </authorList>
    </citation>
    <scope>NUCLEOTIDE SEQUENCE [LARGE SCALE GENOMIC DNA]</scope>
    <source>
        <strain evidence="9">JCM 17933</strain>
    </source>
</reference>
<evidence type="ECO:0008006" key="10">
    <source>
        <dbReference type="Google" id="ProtNLM"/>
    </source>
</evidence>
<feature type="transmembrane region" description="Helical" evidence="7">
    <location>
        <begin position="59"/>
        <end position="80"/>
    </location>
</feature>
<evidence type="ECO:0000256" key="2">
    <source>
        <dbReference type="ARBA" id="ARBA00022475"/>
    </source>
</evidence>
<feature type="transmembrane region" description="Helical" evidence="7">
    <location>
        <begin position="205"/>
        <end position="225"/>
    </location>
</feature>
<evidence type="ECO:0000313" key="8">
    <source>
        <dbReference type="EMBL" id="GAA4496621.1"/>
    </source>
</evidence>
<comment type="subcellular location">
    <subcellularLocation>
        <location evidence="1">Cell membrane</location>
        <topology evidence="1">Multi-pass membrane protein</topology>
    </subcellularLocation>
</comment>